<accession>A0A4Z1K6Q9</accession>
<sequence length="71" mass="8139">MPKRVGTGDEQERWSLLIGNPWEVPEDGRLKLTFSKLLLLSLSSDTASKKLEEIHKEDRDVPKWFRGTSSV</sequence>
<gene>
    <name evidence="1" type="ORF">BPOR_1291g00010</name>
</gene>
<evidence type="ECO:0000313" key="1">
    <source>
        <dbReference type="EMBL" id="TGO81186.1"/>
    </source>
</evidence>
<protein>
    <submittedName>
        <fullName evidence="1">Uncharacterized protein</fullName>
    </submittedName>
</protein>
<dbReference type="AlphaFoldDB" id="A0A4Z1K6Q9"/>
<reference evidence="1 2" key="1">
    <citation type="submission" date="2017-12" db="EMBL/GenBank/DDBJ databases">
        <title>Comparative genomics of Botrytis spp.</title>
        <authorList>
            <person name="Valero-Jimenez C.A."/>
            <person name="Tapia P."/>
            <person name="Veloso J."/>
            <person name="Silva-Moreno E."/>
            <person name="Staats M."/>
            <person name="Valdes J.H."/>
            <person name="Van Kan J.A.L."/>
        </authorList>
    </citation>
    <scope>NUCLEOTIDE SEQUENCE [LARGE SCALE GENOMIC DNA]</scope>
    <source>
        <strain evidence="1 2">MUCL3349</strain>
    </source>
</reference>
<dbReference type="EMBL" id="PQXO01001284">
    <property type="protein sequence ID" value="TGO81186.1"/>
    <property type="molecule type" value="Genomic_DNA"/>
</dbReference>
<evidence type="ECO:0000313" key="2">
    <source>
        <dbReference type="Proteomes" id="UP000297280"/>
    </source>
</evidence>
<proteinExistence type="predicted"/>
<keyword evidence="2" id="KW-1185">Reference proteome</keyword>
<name>A0A4Z1K6Q9_9HELO</name>
<comment type="caution">
    <text evidence="1">The sequence shown here is derived from an EMBL/GenBank/DDBJ whole genome shotgun (WGS) entry which is preliminary data.</text>
</comment>
<dbReference type="Proteomes" id="UP000297280">
    <property type="component" value="Unassembled WGS sequence"/>
</dbReference>
<organism evidence="1 2">
    <name type="scientific">Botrytis porri</name>
    <dbReference type="NCBI Taxonomy" id="87229"/>
    <lineage>
        <taxon>Eukaryota</taxon>
        <taxon>Fungi</taxon>
        <taxon>Dikarya</taxon>
        <taxon>Ascomycota</taxon>
        <taxon>Pezizomycotina</taxon>
        <taxon>Leotiomycetes</taxon>
        <taxon>Helotiales</taxon>
        <taxon>Sclerotiniaceae</taxon>
        <taxon>Botrytis</taxon>
    </lineage>
</organism>